<sequence>MTTTANTALDLTAIRSPSAPTTIDLAVTGRRSRGTTGKSRTTTASGRTRGKGVEGGPGIMGEV</sequence>
<evidence type="ECO:0000313" key="2">
    <source>
        <dbReference type="EMBL" id="PRQ34163.1"/>
    </source>
</evidence>
<dbReference type="Proteomes" id="UP000238479">
    <property type="component" value="Chromosome 5"/>
</dbReference>
<dbReference type="Gramene" id="PRQ34163">
    <property type="protein sequence ID" value="PRQ34163"/>
    <property type="gene ID" value="RchiOBHm_Chr5g0065781"/>
</dbReference>
<keyword evidence="3" id="KW-1185">Reference proteome</keyword>
<organism evidence="2 3">
    <name type="scientific">Rosa chinensis</name>
    <name type="common">China rose</name>
    <dbReference type="NCBI Taxonomy" id="74649"/>
    <lineage>
        <taxon>Eukaryota</taxon>
        <taxon>Viridiplantae</taxon>
        <taxon>Streptophyta</taxon>
        <taxon>Embryophyta</taxon>
        <taxon>Tracheophyta</taxon>
        <taxon>Spermatophyta</taxon>
        <taxon>Magnoliopsida</taxon>
        <taxon>eudicotyledons</taxon>
        <taxon>Gunneridae</taxon>
        <taxon>Pentapetalae</taxon>
        <taxon>rosids</taxon>
        <taxon>fabids</taxon>
        <taxon>Rosales</taxon>
        <taxon>Rosaceae</taxon>
        <taxon>Rosoideae</taxon>
        <taxon>Rosoideae incertae sedis</taxon>
        <taxon>Rosa</taxon>
    </lineage>
</organism>
<dbReference type="AlphaFoldDB" id="A0A2P6QJ21"/>
<reference evidence="2 3" key="1">
    <citation type="journal article" date="2018" name="Nat. Genet.">
        <title>The Rosa genome provides new insights in the design of modern roses.</title>
        <authorList>
            <person name="Bendahmane M."/>
        </authorList>
    </citation>
    <scope>NUCLEOTIDE SEQUENCE [LARGE SCALE GENOMIC DNA]</scope>
    <source>
        <strain evidence="3">cv. Old Blush</strain>
    </source>
</reference>
<evidence type="ECO:0000256" key="1">
    <source>
        <dbReference type="SAM" id="MobiDB-lite"/>
    </source>
</evidence>
<protein>
    <submittedName>
        <fullName evidence="2">Uncharacterized protein</fullName>
    </submittedName>
</protein>
<dbReference type="EMBL" id="PDCK01000043">
    <property type="protein sequence ID" value="PRQ34163.1"/>
    <property type="molecule type" value="Genomic_DNA"/>
</dbReference>
<name>A0A2P6QJ21_ROSCH</name>
<evidence type="ECO:0000313" key="3">
    <source>
        <dbReference type="Proteomes" id="UP000238479"/>
    </source>
</evidence>
<feature type="compositionally biased region" description="Low complexity" evidence="1">
    <location>
        <begin position="34"/>
        <end position="47"/>
    </location>
</feature>
<proteinExistence type="predicted"/>
<gene>
    <name evidence="2" type="ORF">RchiOBHm_Chr5g0065781</name>
</gene>
<feature type="region of interest" description="Disordered" evidence="1">
    <location>
        <begin position="29"/>
        <end position="63"/>
    </location>
</feature>
<accession>A0A2P6QJ21</accession>
<comment type="caution">
    <text evidence="2">The sequence shown here is derived from an EMBL/GenBank/DDBJ whole genome shotgun (WGS) entry which is preliminary data.</text>
</comment>
<feature type="compositionally biased region" description="Gly residues" evidence="1">
    <location>
        <begin position="53"/>
        <end position="63"/>
    </location>
</feature>